<dbReference type="Pfam" id="PF09335">
    <property type="entry name" value="VTT_dom"/>
    <property type="match status" value="1"/>
</dbReference>
<dbReference type="EMBL" id="DTKJ01000058">
    <property type="protein sequence ID" value="HGZ12248.1"/>
    <property type="molecule type" value="Genomic_DNA"/>
</dbReference>
<dbReference type="PANTHER" id="PTHR12677:SF59">
    <property type="entry name" value="GOLGI APPARATUS MEMBRANE PROTEIN TVP38-RELATED"/>
    <property type="match status" value="1"/>
</dbReference>
<comment type="subcellular location">
    <subcellularLocation>
        <location evidence="1 6">Cell membrane</location>
        <topology evidence="1 6">Multi-pass membrane protein</topology>
    </subcellularLocation>
</comment>
<feature type="transmembrane region" description="Helical" evidence="6">
    <location>
        <begin position="28"/>
        <end position="50"/>
    </location>
</feature>
<sequence length="265" mass="29697">MDRPPEPAFSPLRPQTPESLSKPRRAHILWWLFLGGLALGIASYLIIHYWEALWVWLSPYWELFTNKARVKAAIKAAGPLAPLLFITLQALQVVLAPIPGEATGFIGGYLFGVPLGLLYSTLGLTSGSALAFGLGHWLEKRFVARLISPATLQKFDFLMERQGALVSFILFLIPGFPKDALCFILGLSPMDFRVFLVISTLGRLPGTLMLTLQGAQVYQGNYWISVILMASCLILAGGAYVYRETFYDWIKRLEEYRRNRKSPQS</sequence>
<evidence type="ECO:0000256" key="2">
    <source>
        <dbReference type="ARBA" id="ARBA00022475"/>
    </source>
</evidence>
<keyword evidence="2 6" id="KW-1003">Cell membrane</keyword>
<dbReference type="PANTHER" id="PTHR12677">
    <property type="entry name" value="GOLGI APPARATUS MEMBRANE PROTEIN TVP38-RELATED"/>
    <property type="match status" value="1"/>
</dbReference>
<feature type="transmembrane region" description="Helical" evidence="6">
    <location>
        <begin position="222"/>
        <end position="242"/>
    </location>
</feature>
<evidence type="ECO:0000259" key="7">
    <source>
        <dbReference type="Pfam" id="PF09335"/>
    </source>
</evidence>
<comment type="caution">
    <text evidence="6">Lacks conserved residue(s) required for the propagation of feature annotation.</text>
</comment>
<protein>
    <recommendedName>
        <fullName evidence="6">TVP38/TMEM64 family membrane protein</fullName>
    </recommendedName>
</protein>
<dbReference type="InterPro" id="IPR015414">
    <property type="entry name" value="TMEM64"/>
</dbReference>
<evidence type="ECO:0000256" key="5">
    <source>
        <dbReference type="ARBA" id="ARBA00023136"/>
    </source>
</evidence>
<evidence type="ECO:0000256" key="4">
    <source>
        <dbReference type="ARBA" id="ARBA00022989"/>
    </source>
</evidence>
<evidence type="ECO:0000256" key="6">
    <source>
        <dbReference type="RuleBase" id="RU366058"/>
    </source>
</evidence>
<evidence type="ECO:0000256" key="3">
    <source>
        <dbReference type="ARBA" id="ARBA00022692"/>
    </source>
</evidence>
<organism evidence="8">
    <name type="scientific">Desulfobacca acetoxidans</name>
    <dbReference type="NCBI Taxonomy" id="60893"/>
    <lineage>
        <taxon>Bacteria</taxon>
        <taxon>Pseudomonadati</taxon>
        <taxon>Thermodesulfobacteriota</taxon>
        <taxon>Desulfobaccia</taxon>
        <taxon>Desulfobaccales</taxon>
        <taxon>Desulfobaccaceae</taxon>
        <taxon>Desulfobacca</taxon>
    </lineage>
</organism>
<comment type="similarity">
    <text evidence="6">Belongs to the TVP38/TMEM64 family.</text>
</comment>
<comment type="caution">
    <text evidence="8">The sequence shown here is derived from an EMBL/GenBank/DDBJ whole genome shotgun (WGS) entry which is preliminary data.</text>
</comment>
<gene>
    <name evidence="8" type="ORF">ENW48_08515</name>
</gene>
<keyword evidence="3 6" id="KW-0812">Transmembrane</keyword>
<reference evidence="8" key="1">
    <citation type="journal article" date="2020" name="mSystems">
        <title>Genome- and Community-Level Interaction Insights into Carbon Utilization and Element Cycling Functions of Hydrothermarchaeota in Hydrothermal Sediment.</title>
        <authorList>
            <person name="Zhou Z."/>
            <person name="Liu Y."/>
            <person name="Xu W."/>
            <person name="Pan J."/>
            <person name="Luo Z.H."/>
            <person name="Li M."/>
        </authorList>
    </citation>
    <scope>NUCLEOTIDE SEQUENCE [LARGE SCALE GENOMIC DNA]</scope>
    <source>
        <strain evidence="8">SpSt-853</strain>
    </source>
</reference>
<dbReference type="InterPro" id="IPR032816">
    <property type="entry name" value="VTT_dom"/>
</dbReference>
<keyword evidence="4 6" id="KW-1133">Transmembrane helix</keyword>
<feature type="transmembrane region" description="Helical" evidence="6">
    <location>
        <begin position="117"/>
        <end position="138"/>
    </location>
</feature>
<evidence type="ECO:0000256" key="1">
    <source>
        <dbReference type="ARBA" id="ARBA00004651"/>
    </source>
</evidence>
<name>A0A7C5AMG2_9BACT</name>
<dbReference type="AlphaFoldDB" id="A0A7C5AMG2"/>
<proteinExistence type="inferred from homology"/>
<evidence type="ECO:0000313" key="8">
    <source>
        <dbReference type="EMBL" id="HGZ12248.1"/>
    </source>
</evidence>
<dbReference type="GO" id="GO:0005886">
    <property type="term" value="C:plasma membrane"/>
    <property type="evidence" value="ECO:0007669"/>
    <property type="project" value="UniProtKB-SubCell"/>
</dbReference>
<accession>A0A7C5AMG2</accession>
<feature type="domain" description="VTT" evidence="7">
    <location>
        <begin position="98"/>
        <end position="215"/>
    </location>
</feature>
<keyword evidence="5 6" id="KW-0472">Membrane</keyword>